<keyword evidence="4 5" id="KW-0269">Exonuclease</keyword>
<dbReference type="Proteomes" id="UP000256424">
    <property type="component" value="Unassembled WGS sequence"/>
</dbReference>
<comment type="similarity">
    <text evidence="5 6">Belongs to the XseA family.</text>
</comment>
<sequence>MNGQYIFKVSDLTTQIKALLESDFRLVAVTGEISGLVRHSSGHIYFSLKDSLAVISCTFFRSNVKNHTIALKNGDKVIAKGNISVYPPRGTYSLNVQTIHYDGEGSLKAQYDALKQDLQKRNYFCKNKPLPRFPKQIVLLTSRSSAALQDMIKVAKTRFNALEFFLIDTPTQGTEAKFVIAKNIRYADSLGADILVLARGGGSIEDLWNFNEIEVLEAIFACKTLVVSAIGHEVDYLLSDYVADCRAPTPSAAMEMILQDKNALLTQMIDLENHLRHTLQNFIESRSQRLHALSERLELCHPLRLFIQHKQMLDMQKQALRDSVRFFFHTHKQNLAYYHKQLMVVLPTHRISSVREGLKFHQKRIASQMLIIIRQKKQVVEFVQQRFIESSLYFLNKKRIQLPPSLFGQCTELLLRLMGQKKERLQHLESLVESMNPTKNLQLGFAQILKDNKPIQLSKLVADDIIEIVDSHRTLKAKIL</sequence>
<keyword evidence="2 5" id="KW-0540">Nuclease</keyword>
<feature type="domain" description="Exonuclease VII large subunit C-terminal" evidence="7">
    <location>
        <begin position="126"/>
        <end position="468"/>
    </location>
</feature>
<dbReference type="AlphaFoldDB" id="A0A3D8J1I9"/>
<dbReference type="EC" id="3.1.11.6" evidence="5"/>
<evidence type="ECO:0000313" key="10">
    <source>
        <dbReference type="Proteomes" id="UP000256424"/>
    </source>
</evidence>
<dbReference type="GO" id="GO:0006308">
    <property type="term" value="P:DNA catabolic process"/>
    <property type="evidence" value="ECO:0007669"/>
    <property type="project" value="UniProtKB-UniRule"/>
</dbReference>
<dbReference type="GO" id="GO:0003676">
    <property type="term" value="F:nucleic acid binding"/>
    <property type="evidence" value="ECO:0007669"/>
    <property type="project" value="InterPro"/>
</dbReference>
<comment type="subunit">
    <text evidence="5">Heterooligomer composed of large and small subunits.</text>
</comment>
<evidence type="ECO:0000259" key="8">
    <source>
        <dbReference type="Pfam" id="PF13742"/>
    </source>
</evidence>
<dbReference type="PANTHER" id="PTHR30008:SF0">
    <property type="entry name" value="EXODEOXYRIBONUCLEASE 7 LARGE SUBUNIT"/>
    <property type="match status" value="1"/>
</dbReference>
<evidence type="ECO:0000256" key="1">
    <source>
        <dbReference type="ARBA" id="ARBA00022490"/>
    </source>
</evidence>
<evidence type="ECO:0000313" key="9">
    <source>
        <dbReference type="EMBL" id="RDU71076.1"/>
    </source>
</evidence>
<comment type="catalytic activity">
    <reaction evidence="5 6">
        <text>Exonucleolytic cleavage in either 5'- to 3'- or 3'- to 5'-direction to yield nucleoside 5'-phosphates.</text>
        <dbReference type="EC" id="3.1.11.6"/>
    </reaction>
</comment>
<name>A0A3D8J1I9_9HELI</name>
<comment type="function">
    <text evidence="5">Bidirectionally degrades single-stranded DNA into large acid-insoluble oligonucleotides, which are then degraded further into small acid-soluble oligonucleotides.</text>
</comment>
<dbReference type="CDD" id="cd04489">
    <property type="entry name" value="ExoVII_LU_OBF"/>
    <property type="match status" value="1"/>
</dbReference>
<dbReference type="Gene3D" id="2.40.50.1010">
    <property type="match status" value="1"/>
</dbReference>
<dbReference type="HAMAP" id="MF_00378">
    <property type="entry name" value="Exonuc_7_L"/>
    <property type="match status" value="1"/>
</dbReference>
<dbReference type="GO" id="GO:0008855">
    <property type="term" value="F:exodeoxyribonuclease VII activity"/>
    <property type="evidence" value="ECO:0007669"/>
    <property type="project" value="UniProtKB-UniRule"/>
</dbReference>
<dbReference type="GO" id="GO:0009318">
    <property type="term" value="C:exodeoxyribonuclease VII complex"/>
    <property type="evidence" value="ECO:0007669"/>
    <property type="project" value="UniProtKB-UniRule"/>
</dbReference>
<reference evidence="9 10" key="1">
    <citation type="submission" date="2018-04" db="EMBL/GenBank/DDBJ databases">
        <title>Novel Campyloabacter and Helicobacter Species and Strains.</title>
        <authorList>
            <person name="Mannion A.J."/>
            <person name="Shen Z."/>
            <person name="Fox J.G."/>
        </authorList>
    </citation>
    <scope>NUCLEOTIDE SEQUENCE [LARGE SCALE GENOMIC DNA]</scope>
    <source>
        <strain evidence="9 10">MIT 97-5075</strain>
    </source>
</reference>
<dbReference type="OrthoDB" id="9802795at2"/>
<dbReference type="EMBL" id="NXLW01000014">
    <property type="protein sequence ID" value="RDU71076.1"/>
    <property type="molecule type" value="Genomic_DNA"/>
</dbReference>
<comment type="caution">
    <text evidence="9">The sequence shown here is derived from an EMBL/GenBank/DDBJ whole genome shotgun (WGS) entry which is preliminary data.</text>
</comment>
<proteinExistence type="inferred from homology"/>
<keyword evidence="1 5" id="KW-0963">Cytoplasm</keyword>
<feature type="domain" description="OB-fold nucleic acid binding" evidence="8">
    <location>
        <begin position="7"/>
        <end position="99"/>
    </location>
</feature>
<organism evidence="9 10">
    <name type="scientific">Helicobacter aurati</name>
    <dbReference type="NCBI Taxonomy" id="137778"/>
    <lineage>
        <taxon>Bacteria</taxon>
        <taxon>Pseudomonadati</taxon>
        <taxon>Campylobacterota</taxon>
        <taxon>Epsilonproteobacteria</taxon>
        <taxon>Campylobacterales</taxon>
        <taxon>Helicobacteraceae</taxon>
        <taxon>Helicobacter</taxon>
    </lineage>
</organism>
<comment type="subcellular location">
    <subcellularLocation>
        <location evidence="5 6">Cytoplasm</location>
    </subcellularLocation>
</comment>
<gene>
    <name evidence="5 9" type="primary">xseA</name>
    <name evidence="9" type="ORF">CQA66_07110</name>
</gene>
<dbReference type="Pfam" id="PF02601">
    <property type="entry name" value="Exonuc_VII_L"/>
    <property type="match status" value="1"/>
</dbReference>
<evidence type="ECO:0000256" key="2">
    <source>
        <dbReference type="ARBA" id="ARBA00022722"/>
    </source>
</evidence>
<evidence type="ECO:0000256" key="6">
    <source>
        <dbReference type="RuleBase" id="RU004355"/>
    </source>
</evidence>
<dbReference type="NCBIfam" id="TIGR00237">
    <property type="entry name" value="xseA"/>
    <property type="match status" value="1"/>
</dbReference>
<evidence type="ECO:0000256" key="3">
    <source>
        <dbReference type="ARBA" id="ARBA00022801"/>
    </source>
</evidence>
<keyword evidence="10" id="KW-1185">Reference proteome</keyword>
<keyword evidence="3 5" id="KW-0378">Hydrolase</keyword>
<evidence type="ECO:0000256" key="5">
    <source>
        <dbReference type="HAMAP-Rule" id="MF_00378"/>
    </source>
</evidence>
<protein>
    <recommendedName>
        <fullName evidence="5">Exodeoxyribonuclease 7 large subunit</fullName>
        <ecNumber evidence="5">3.1.11.6</ecNumber>
    </recommendedName>
    <alternativeName>
        <fullName evidence="5">Exodeoxyribonuclease VII large subunit</fullName>
        <shortName evidence="5">Exonuclease VII large subunit</shortName>
    </alternativeName>
</protein>
<dbReference type="Pfam" id="PF13742">
    <property type="entry name" value="tRNA_anti_2"/>
    <property type="match status" value="1"/>
</dbReference>
<evidence type="ECO:0000259" key="7">
    <source>
        <dbReference type="Pfam" id="PF02601"/>
    </source>
</evidence>
<dbReference type="GO" id="GO:0005737">
    <property type="term" value="C:cytoplasm"/>
    <property type="evidence" value="ECO:0007669"/>
    <property type="project" value="UniProtKB-SubCell"/>
</dbReference>
<dbReference type="InterPro" id="IPR003753">
    <property type="entry name" value="Exonuc_VII_L"/>
</dbReference>
<evidence type="ECO:0000256" key="4">
    <source>
        <dbReference type="ARBA" id="ARBA00022839"/>
    </source>
</evidence>
<dbReference type="InterPro" id="IPR025824">
    <property type="entry name" value="OB-fold_nuc-bd_dom"/>
</dbReference>
<accession>A0A3D8J1I9</accession>
<dbReference type="InterPro" id="IPR020579">
    <property type="entry name" value="Exonuc_VII_lsu_C"/>
</dbReference>
<dbReference type="PANTHER" id="PTHR30008">
    <property type="entry name" value="EXODEOXYRIBONUCLEASE 7 LARGE SUBUNIT"/>
    <property type="match status" value="1"/>
</dbReference>